<organism evidence="1 2">
    <name type="scientific">Nitrolancea hollandica Lb</name>
    <dbReference type="NCBI Taxonomy" id="1129897"/>
    <lineage>
        <taxon>Bacteria</taxon>
        <taxon>Pseudomonadati</taxon>
        <taxon>Thermomicrobiota</taxon>
        <taxon>Thermomicrobia</taxon>
        <taxon>Sphaerobacterales</taxon>
        <taxon>Sphaerobacterineae</taxon>
        <taxon>Sphaerobacteraceae</taxon>
        <taxon>Nitrolancea</taxon>
    </lineage>
</organism>
<dbReference type="OrthoDB" id="165933at2"/>
<evidence type="ECO:0000313" key="2">
    <source>
        <dbReference type="Proteomes" id="UP000004221"/>
    </source>
</evidence>
<reference evidence="1 2" key="1">
    <citation type="journal article" date="2012" name="ISME J.">
        <title>Nitrification expanded: discovery, physiology and genomics of a nitrite-oxidizing bacterium from the phylum Chloroflexi.</title>
        <authorList>
            <person name="Sorokin D.Y."/>
            <person name="Lucker S."/>
            <person name="Vejmelkova D."/>
            <person name="Kostrikina N.A."/>
            <person name="Kleerebezem R."/>
            <person name="Rijpstra W.I."/>
            <person name="Damste J.S."/>
            <person name="Le Paslier D."/>
            <person name="Muyzer G."/>
            <person name="Wagner M."/>
            <person name="van Loosdrecht M.C."/>
            <person name="Daims H."/>
        </authorList>
    </citation>
    <scope>NUCLEOTIDE SEQUENCE [LARGE SCALE GENOMIC DNA]</scope>
    <source>
        <strain evidence="2">none</strain>
    </source>
</reference>
<dbReference type="AlphaFoldDB" id="I4EGB4"/>
<gene>
    <name evidence="1" type="ORF">NITHO_2670006</name>
</gene>
<comment type="caution">
    <text evidence="1">The sequence shown here is derived from an EMBL/GenBank/DDBJ whole genome shotgun (WGS) entry which is preliminary data.</text>
</comment>
<dbReference type="Proteomes" id="UP000004221">
    <property type="component" value="Unassembled WGS sequence"/>
</dbReference>
<keyword evidence="2" id="KW-1185">Reference proteome</keyword>
<name>I4EGB4_9BACT</name>
<protein>
    <submittedName>
        <fullName evidence="1">Transcriptional regulator, XRE family</fullName>
    </submittedName>
</protein>
<accession>I4EGB4</accession>
<proteinExistence type="predicted"/>
<sequence length="95" mass="10353">MPTREAVGKLADALQLEMGERDMLLAAAGFMPQRVESLLAGEPVLTDVLHLLQSNEVPEQVRDDVRQMLHLVVKQARLAARCTTHRGMNPGPAAA</sequence>
<dbReference type="EMBL" id="CAGS01000187">
    <property type="protein sequence ID" value="CCF83726.1"/>
    <property type="molecule type" value="Genomic_DNA"/>
</dbReference>
<evidence type="ECO:0000313" key="1">
    <source>
        <dbReference type="EMBL" id="CCF83726.1"/>
    </source>
</evidence>